<dbReference type="PRINTS" id="PR01001">
    <property type="entry name" value="FADG3PDH"/>
</dbReference>
<comment type="caution">
    <text evidence="7">The sequence shown here is derived from an EMBL/GenBank/DDBJ whole genome shotgun (WGS) entry which is preliminary data.</text>
</comment>
<keyword evidence="3" id="KW-0285">Flavoprotein</keyword>
<keyword evidence="8" id="KW-1185">Reference proteome</keyword>
<proteinExistence type="inferred from homology"/>
<feature type="domain" description="FAD dependent oxidoreductase" evidence="6">
    <location>
        <begin position="9"/>
        <end position="343"/>
    </location>
</feature>
<dbReference type="InterPro" id="IPR036188">
    <property type="entry name" value="FAD/NAD-bd_sf"/>
</dbReference>
<reference evidence="7" key="1">
    <citation type="submission" date="2020-09" db="EMBL/GenBank/DDBJ databases">
        <authorList>
            <person name="Yoon J.-W."/>
        </authorList>
    </citation>
    <scope>NUCLEOTIDE SEQUENCE</scope>
    <source>
        <strain evidence="7">KMU-158</strain>
    </source>
</reference>
<dbReference type="Proteomes" id="UP000610558">
    <property type="component" value="Unassembled WGS sequence"/>
</dbReference>
<dbReference type="Gene3D" id="3.30.9.10">
    <property type="entry name" value="D-Amino Acid Oxidase, subunit A, domain 2"/>
    <property type="match status" value="1"/>
</dbReference>
<evidence type="ECO:0000256" key="2">
    <source>
        <dbReference type="ARBA" id="ARBA00007330"/>
    </source>
</evidence>
<evidence type="ECO:0000313" key="7">
    <source>
        <dbReference type="EMBL" id="MBD2857518.1"/>
    </source>
</evidence>
<protein>
    <submittedName>
        <fullName evidence="7">Glycerol-3-phosphate dehydrogenase/oxidase</fullName>
    </submittedName>
</protein>
<evidence type="ECO:0000256" key="4">
    <source>
        <dbReference type="ARBA" id="ARBA00022827"/>
    </source>
</evidence>
<sequence>MSPALIETDIAVIGGGVHGTGIAQAAAAAGYNVAIFEKNHWASGTSRRSSKLIHGGLRYLETGQLPLVYHSLYERYLLLKNAPKLVKPVKFFIPIYKETGRRPWQIRAGLILYFFLSGGRKLGRFRKLKRSEWDQLDGINTQGLQAVFQYWDGQTDDKLLTEAVLRSAQSLGAQGFEQTELLSAKKNERGYLLKLEGPNGAIDCQCKVLVNAGGPWVNAVAERIETQVTAKPMELVRGSHILIDKKLDQGVFYMEAPTDGRAVFAMPWGDKALIGTTEVSHTEAPDDVKASDAEVQYLLHTFSHYFPGEAPKLLDAWAGLRVLPRSDENANKRDRDTFFLVDNEAKPSMVAVYGGKLTSYRHTSARVIDYIRAGLPSRTPVADTRSLPLND</sequence>
<dbReference type="Gene3D" id="3.50.50.60">
    <property type="entry name" value="FAD/NAD(P)-binding domain"/>
    <property type="match status" value="1"/>
</dbReference>
<comment type="similarity">
    <text evidence="2">Belongs to the FAD-dependent glycerol-3-phosphate dehydrogenase family.</text>
</comment>
<dbReference type="InterPro" id="IPR006076">
    <property type="entry name" value="FAD-dep_OxRdtase"/>
</dbReference>
<evidence type="ECO:0000256" key="1">
    <source>
        <dbReference type="ARBA" id="ARBA00001974"/>
    </source>
</evidence>
<dbReference type="SUPFAM" id="SSF51905">
    <property type="entry name" value="FAD/NAD(P)-binding domain"/>
    <property type="match status" value="1"/>
</dbReference>
<evidence type="ECO:0000256" key="3">
    <source>
        <dbReference type="ARBA" id="ARBA00022630"/>
    </source>
</evidence>
<name>A0A927BXS4_9GAMM</name>
<evidence type="ECO:0000259" key="6">
    <source>
        <dbReference type="Pfam" id="PF01266"/>
    </source>
</evidence>
<dbReference type="InterPro" id="IPR000447">
    <property type="entry name" value="G3P_DH_FAD-dep"/>
</dbReference>
<dbReference type="GO" id="GO:0004368">
    <property type="term" value="F:glycerol-3-phosphate dehydrogenase (quinone) activity"/>
    <property type="evidence" value="ECO:0007669"/>
    <property type="project" value="InterPro"/>
</dbReference>
<dbReference type="PANTHER" id="PTHR11985:SF15">
    <property type="entry name" value="GLYCEROL-3-PHOSPHATE DEHYDROGENASE, MITOCHONDRIAL"/>
    <property type="match status" value="1"/>
</dbReference>
<organism evidence="7 8">
    <name type="scientific">Spongiibacter pelagi</name>
    <dbReference type="NCBI Taxonomy" id="2760804"/>
    <lineage>
        <taxon>Bacteria</taxon>
        <taxon>Pseudomonadati</taxon>
        <taxon>Pseudomonadota</taxon>
        <taxon>Gammaproteobacteria</taxon>
        <taxon>Cellvibrionales</taxon>
        <taxon>Spongiibacteraceae</taxon>
        <taxon>Spongiibacter</taxon>
    </lineage>
</organism>
<dbReference type="RefSeq" id="WP_190761756.1">
    <property type="nucleotide sequence ID" value="NZ_JACXLD010000001.1"/>
</dbReference>
<evidence type="ECO:0000313" key="8">
    <source>
        <dbReference type="Proteomes" id="UP000610558"/>
    </source>
</evidence>
<dbReference type="AlphaFoldDB" id="A0A927BXS4"/>
<comment type="cofactor">
    <cofactor evidence="1">
        <name>FAD</name>
        <dbReference type="ChEBI" id="CHEBI:57692"/>
    </cofactor>
</comment>
<gene>
    <name evidence="7" type="ORF">IB286_00765</name>
</gene>
<evidence type="ECO:0000256" key="5">
    <source>
        <dbReference type="ARBA" id="ARBA00023002"/>
    </source>
</evidence>
<accession>A0A927BXS4</accession>
<dbReference type="Pfam" id="PF01266">
    <property type="entry name" value="DAO"/>
    <property type="match status" value="1"/>
</dbReference>
<dbReference type="PANTHER" id="PTHR11985">
    <property type="entry name" value="GLYCEROL-3-PHOSPHATE DEHYDROGENASE"/>
    <property type="match status" value="1"/>
</dbReference>
<dbReference type="EMBL" id="JACXLD010000001">
    <property type="protein sequence ID" value="MBD2857518.1"/>
    <property type="molecule type" value="Genomic_DNA"/>
</dbReference>
<keyword evidence="4" id="KW-0274">FAD</keyword>
<dbReference type="GO" id="GO:0046168">
    <property type="term" value="P:glycerol-3-phosphate catabolic process"/>
    <property type="evidence" value="ECO:0007669"/>
    <property type="project" value="TreeGrafter"/>
</dbReference>
<keyword evidence="5" id="KW-0560">Oxidoreductase</keyword>